<dbReference type="GO" id="GO:0005509">
    <property type="term" value="F:calcium ion binding"/>
    <property type="evidence" value="ECO:0007669"/>
    <property type="project" value="InterPro"/>
</dbReference>
<proteinExistence type="predicted"/>
<evidence type="ECO:0000313" key="1">
    <source>
        <dbReference type="EMBL" id="MXO02166.1"/>
    </source>
</evidence>
<dbReference type="Pfam" id="PF00353">
    <property type="entry name" value="HemolysinCabind"/>
    <property type="match status" value="2"/>
</dbReference>
<name>A0A6N8TIW9_SHIZO</name>
<dbReference type="AlphaFoldDB" id="A0A6N8TIW9"/>
<evidence type="ECO:0000313" key="2">
    <source>
        <dbReference type="Proteomes" id="UP000440304"/>
    </source>
</evidence>
<gene>
    <name evidence="1" type="ORF">GR156_17745</name>
</gene>
<dbReference type="Gene3D" id="2.150.10.10">
    <property type="entry name" value="Serralysin-like metalloprotease, C-terminal"/>
    <property type="match status" value="2"/>
</dbReference>
<dbReference type="InterPro" id="IPR001343">
    <property type="entry name" value="Hemolysn_Ca-bd"/>
</dbReference>
<dbReference type="InterPro" id="IPR011049">
    <property type="entry name" value="Serralysin-like_metalloprot_C"/>
</dbReference>
<accession>A0A6N8TIW9</accession>
<dbReference type="Proteomes" id="UP000440304">
    <property type="component" value="Unassembled WGS sequence"/>
</dbReference>
<protein>
    <submittedName>
        <fullName evidence="1">Uncharacterized protein</fullName>
    </submittedName>
</protein>
<comment type="caution">
    <text evidence="1">The sequence shown here is derived from an EMBL/GenBank/DDBJ whole genome shotgun (WGS) entry which is preliminary data.</text>
</comment>
<dbReference type="PRINTS" id="PR00313">
    <property type="entry name" value="CABNDNGRPT"/>
</dbReference>
<organism evidence="1 2">
    <name type="scientific">Shinella zoogloeoides</name>
    <name type="common">Crabtreella saccharophila</name>
    <dbReference type="NCBI Taxonomy" id="352475"/>
    <lineage>
        <taxon>Bacteria</taxon>
        <taxon>Pseudomonadati</taxon>
        <taxon>Pseudomonadota</taxon>
        <taxon>Alphaproteobacteria</taxon>
        <taxon>Hyphomicrobiales</taxon>
        <taxon>Rhizobiaceae</taxon>
        <taxon>Shinella</taxon>
    </lineage>
</organism>
<dbReference type="SUPFAM" id="SSF51120">
    <property type="entry name" value="beta-Roll"/>
    <property type="match status" value="2"/>
</dbReference>
<dbReference type="EMBL" id="WUML01000018">
    <property type="protein sequence ID" value="MXO02166.1"/>
    <property type="molecule type" value="Genomic_DNA"/>
</dbReference>
<dbReference type="OrthoDB" id="8249199at2"/>
<reference evidence="1 2" key="1">
    <citation type="submission" date="2019-12" db="EMBL/GenBank/DDBJ databases">
        <title>Shinella granuli gen. nov., sp. nov., and proposal of the reclassification of Zoogloea ramigera ATCC 19623 as Shinella zoogloeoides sp. nov.</title>
        <authorList>
            <person name="Gao J."/>
        </authorList>
    </citation>
    <scope>NUCLEOTIDE SEQUENCE [LARGE SCALE GENOMIC DNA]</scope>
    <source>
        <strain evidence="1 2">DSM 287</strain>
    </source>
</reference>
<sequence>MVYGEAGDDRILAQGGDDLVNAGAGNDTVFGGEGNDLFVAEAGDGNDTYYGDDMNGGGGVDTLDMAAITAAITADLGTGYMTRGSVSSAQTGTDTLWNVENIVTGSGNDTITASAAVNIMDGGAGNDTFRFLSAADANGDTILGFQPGDRLDLSGMDANGTTNGNQAFTLVTGAFTDRGQLLVTYETRADGDYTVVSGNTTGNADADFKISIKGTHNLAQSDFNL</sequence>